<keyword evidence="8 11" id="KW-0315">Glutamine amidotransferase</keyword>
<evidence type="ECO:0000256" key="10">
    <source>
        <dbReference type="ARBA" id="ARBA00047781"/>
    </source>
</evidence>
<feature type="binding site" evidence="11">
    <location>
        <begin position="187"/>
        <end position="192"/>
    </location>
    <ligand>
        <name>CTP</name>
        <dbReference type="ChEBI" id="CHEBI:37563"/>
        <note>allosteric inhibitor</note>
    </ligand>
</feature>
<gene>
    <name evidence="11" type="primary">pyrG</name>
    <name evidence="14" type="ORF">COY93_04205</name>
</gene>
<dbReference type="EMBL" id="PFLC01000055">
    <property type="protein sequence ID" value="PIY62041.1"/>
    <property type="molecule type" value="Genomic_DNA"/>
</dbReference>
<dbReference type="SUPFAM" id="SSF52540">
    <property type="entry name" value="P-loop containing nucleoside triphosphate hydrolases"/>
    <property type="match status" value="1"/>
</dbReference>
<comment type="caution">
    <text evidence="11">Lacks conserved residue(s) required for the propagation of feature annotation.</text>
</comment>
<evidence type="ECO:0000256" key="1">
    <source>
        <dbReference type="ARBA" id="ARBA00005171"/>
    </source>
</evidence>
<keyword evidence="6 11" id="KW-0067">ATP-binding</keyword>
<dbReference type="CDD" id="cd01746">
    <property type="entry name" value="GATase1_CTP_Synthase"/>
    <property type="match status" value="1"/>
</dbReference>
<feature type="domain" description="Glutamine amidotransferase" evidence="12">
    <location>
        <begin position="306"/>
        <end position="534"/>
    </location>
</feature>
<organism evidence="14 15">
    <name type="scientific">Candidatus Uhrbacteria bacterium CG_4_10_14_0_8_um_filter_58_22</name>
    <dbReference type="NCBI Taxonomy" id="1975029"/>
    <lineage>
        <taxon>Bacteria</taxon>
        <taxon>Candidatus Uhriibacteriota</taxon>
    </lineage>
</organism>
<feature type="binding site" evidence="11">
    <location>
        <position position="71"/>
    </location>
    <ligand>
        <name>Mg(2+)</name>
        <dbReference type="ChEBI" id="CHEBI:18420"/>
    </ligand>
</feature>
<keyword evidence="5 11" id="KW-0547">Nucleotide-binding</keyword>
<dbReference type="NCBIfam" id="TIGR00337">
    <property type="entry name" value="PyrG"/>
    <property type="match status" value="1"/>
</dbReference>
<evidence type="ECO:0000256" key="3">
    <source>
        <dbReference type="ARBA" id="ARBA00022598"/>
    </source>
</evidence>
<keyword evidence="4 11" id="KW-0479">Metal-binding</keyword>
<comment type="activity regulation">
    <text evidence="11">Allosterically activated by GTP, when glutamine is the substrate; GTP has no effect on the reaction when ammonia is the substrate. The allosteric effector GTP functions by stabilizing the protein conformation that binds the tetrahedral intermediate(s) formed during glutamine hydrolysis. Inhibited by the product CTP, via allosteric rather than competitive inhibition.</text>
</comment>
<comment type="pathway">
    <text evidence="1 11">Pyrimidine metabolism; CTP biosynthesis via de novo pathway; CTP from UDP: step 2/2.</text>
</comment>
<feature type="binding site" evidence="11">
    <location>
        <position position="71"/>
    </location>
    <ligand>
        <name>ATP</name>
        <dbReference type="ChEBI" id="CHEBI:30616"/>
    </ligand>
</feature>
<feature type="binding site" evidence="11">
    <location>
        <begin position="14"/>
        <end position="19"/>
    </location>
    <ligand>
        <name>ATP</name>
        <dbReference type="ChEBI" id="CHEBI:30616"/>
    </ligand>
</feature>
<dbReference type="GO" id="GO:0097268">
    <property type="term" value="C:cytoophidium"/>
    <property type="evidence" value="ECO:0007669"/>
    <property type="project" value="UniProtKB-ARBA"/>
</dbReference>
<comment type="catalytic activity">
    <reaction evidence="10 11">
        <text>UTP + L-glutamine + ATP + H2O = CTP + L-glutamate + ADP + phosphate + 2 H(+)</text>
        <dbReference type="Rhea" id="RHEA:26426"/>
        <dbReference type="ChEBI" id="CHEBI:15377"/>
        <dbReference type="ChEBI" id="CHEBI:15378"/>
        <dbReference type="ChEBI" id="CHEBI:29985"/>
        <dbReference type="ChEBI" id="CHEBI:30616"/>
        <dbReference type="ChEBI" id="CHEBI:37563"/>
        <dbReference type="ChEBI" id="CHEBI:43474"/>
        <dbReference type="ChEBI" id="CHEBI:46398"/>
        <dbReference type="ChEBI" id="CHEBI:58359"/>
        <dbReference type="ChEBI" id="CHEBI:456216"/>
        <dbReference type="EC" id="6.3.4.2"/>
    </reaction>
</comment>
<evidence type="ECO:0000256" key="11">
    <source>
        <dbReference type="HAMAP-Rule" id="MF_01227"/>
    </source>
</evidence>
<dbReference type="Gene3D" id="3.40.50.880">
    <property type="match status" value="1"/>
</dbReference>
<feature type="binding site" evidence="11">
    <location>
        <position position="410"/>
    </location>
    <ligand>
        <name>L-glutamine</name>
        <dbReference type="ChEBI" id="CHEBI:58359"/>
    </ligand>
</feature>
<feature type="binding site" evidence="11">
    <location>
        <position position="141"/>
    </location>
    <ligand>
        <name>Mg(2+)</name>
        <dbReference type="ChEBI" id="CHEBI:18420"/>
    </ligand>
</feature>
<keyword evidence="9 11" id="KW-0665">Pyrimidine biosynthesis</keyword>
<dbReference type="InterPro" id="IPR017926">
    <property type="entry name" value="GATASE"/>
</dbReference>
<protein>
    <recommendedName>
        <fullName evidence="11">CTP synthase</fullName>
        <ecNumber evidence="11">6.3.4.2</ecNumber>
    </recommendedName>
    <alternativeName>
        <fullName evidence="11">Cytidine 5'-triphosphate synthase</fullName>
    </alternativeName>
    <alternativeName>
        <fullName evidence="11">Cytidine triphosphate synthetase</fullName>
        <shortName evidence="11">CTP synthetase</shortName>
        <shortName evidence="11">CTPS</shortName>
    </alternativeName>
    <alternativeName>
        <fullName evidence="11">UTP--ammonia ligase</fullName>
    </alternativeName>
</protein>
<proteinExistence type="inferred from homology"/>
<feature type="active site" evidence="11">
    <location>
        <position position="515"/>
    </location>
</feature>
<evidence type="ECO:0000256" key="8">
    <source>
        <dbReference type="ARBA" id="ARBA00022962"/>
    </source>
</evidence>
<keyword evidence="3 11" id="KW-0436">Ligase</keyword>
<dbReference type="HAMAP" id="MF_01227">
    <property type="entry name" value="PyrG"/>
    <property type="match status" value="1"/>
</dbReference>
<dbReference type="AlphaFoldDB" id="A0A2M7Q9Y4"/>
<comment type="caution">
    <text evidence="14">The sequence shown here is derived from an EMBL/GenBank/DDBJ whole genome shotgun (WGS) entry which is preliminary data.</text>
</comment>
<dbReference type="GO" id="GO:0003883">
    <property type="term" value="F:CTP synthase activity"/>
    <property type="evidence" value="ECO:0007669"/>
    <property type="project" value="UniProtKB-UniRule"/>
</dbReference>
<comment type="function">
    <text evidence="11">Catalyzes the ATP-dependent amination of UTP to CTP with either L-glutamine or ammonia as the source of nitrogen. Regulates intracellular CTP levels through interactions with the four ribonucleotide triphosphates.</text>
</comment>
<comment type="catalytic activity">
    <reaction evidence="11">
        <text>L-glutamine + H2O = L-glutamate + NH4(+)</text>
        <dbReference type="Rhea" id="RHEA:15889"/>
        <dbReference type="ChEBI" id="CHEBI:15377"/>
        <dbReference type="ChEBI" id="CHEBI:28938"/>
        <dbReference type="ChEBI" id="CHEBI:29985"/>
        <dbReference type="ChEBI" id="CHEBI:58359"/>
    </reaction>
</comment>
<feature type="region of interest" description="Amidoligase domain" evidence="11">
    <location>
        <begin position="1"/>
        <end position="266"/>
    </location>
</feature>
<feature type="active site" description="Nucleophile; for glutamine hydrolysis" evidence="11">
    <location>
        <position position="386"/>
    </location>
</feature>
<dbReference type="Pfam" id="PF00117">
    <property type="entry name" value="GATase"/>
    <property type="match status" value="1"/>
</dbReference>
<comment type="catalytic activity">
    <reaction evidence="11">
        <text>UTP + NH4(+) + ATP = CTP + ADP + phosphate + 2 H(+)</text>
        <dbReference type="Rhea" id="RHEA:16597"/>
        <dbReference type="ChEBI" id="CHEBI:15378"/>
        <dbReference type="ChEBI" id="CHEBI:28938"/>
        <dbReference type="ChEBI" id="CHEBI:30616"/>
        <dbReference type="ChEBI" id="CHEBI:37563"/>
        <dbReference type="ChEBI" id="CHEBI:43474"/>
        <dbReference type="ChEBI" id="CHEBI:46398"/>
        <dbReference type="ChEBI" id="CHEBI:456216"/>
    </reaction>
</comment>
<dbReference type="PROSITE" id="PS51273">
    <property type="entry name" value="GATASE_TYPE_1"/>
    <property type="match status" value="1"/>
</dbReference>
<dbReference type="PANTHER" id="PTHR11550">
    <property type="entry name" value="CTP SYNTHASE"/>
    <property type="match status" value="1"/>
</dbReference>
<accession>A0A2M7Q9Y4</accession>
<evidence type="ECO:0000256" key="5">
    <source>
        <dbReference type="ARBA" id="ARBA00022741"/>
    </source>
</evidence>
<evidence type="ECO:0000259" key="13">
    <source>
        <dbReference type="Pfam" id="PF06418"/>
    </source>
</evidence>
<feature type="binding site" evidence="11">
    <location>
        <position position="13"/>
    </location>
    <ligand>
        <name>CTP</name>
        <dbReference type="ChEBI" id="CHEBI:37563"/>
        <note>allosteric inhibitor</note>
    </ligand>
</feature>
<evidence type="ECO:0000256" key="2">
    <source>
        <dbReference type="ARBA" id="ARBA00007533"/>
    </source>
</evidence>
<dbReference type="GO" id="GO:0044210">
    <property type="term" value="P:'de novo' CTP biosynthetic process"/>
    <property type="evidence" value="ECO:0007669"/>
    <property type="project" value="UniProtKB-UniRule"/>
</dbReference>
<evidence type="ECO:0000313" key="14">
    <source>
        <dbReference type="EMBL" id="PIY62041.1"/>
    </source>
</evidence>
<dbReference type="Gene3D" id="3.40.50.300">
    <property type="entry name" value="P-loop containing nucleotide triphosphate hydrolases"/>
    <property type="match status" value="1"/>
</dbReference>
<feature type="binding site" evidence="11">
    <location>
        <position position="470"/>
    </location>
    <ligand>
        <name>L-glutamine</name>
        <dbReference type="ChEBI" id="CHEBI:58359"/>
    </ligand>
</feature>
<dbReference type="UniPathway" id="UPA00159">
    <property type="reaction ID" value="UER00277"/>
</dbReference>
<dbReference type="InterPro" id="IPR029062">
    <property type="entry name" value="Class_I_gatase-like"/>
</dbReference>
<dbReference type="NCBIfam" id="NF003792">
    <property type="entry name" value="PRK05380.1"/>
    <property type="match status" value="1"/>
</dbReference>
<sequence length="557" mass="62541">MPKFIFVIGGVMSGVGKGAAVASIGRILQGYGYRVTAVKIDPYVNVDAGTMNPIEHGEVFVTEDGDETDQDIGNYERFLNENIYSVNYMTTGRVYQTVIEKERNLEYGGRCVEVVPHVPEEVIRRIREAQRHAKSDFTIVEVGGTVGEYQNVLFLEAARMMHLSRPKDVLFVLVSYLPIPKNTGEMKTKPTQYAVRTVNSAGIQPDFILARAECPLDGPRRRKLSVFCNVSDGDVISAPDVDSIYKVPINFEEEGFGRKILKKFGLRPKHRDLADWRKFVESIDESEKPVRIAMVGKYFATGEFTLSDSYLSVIEAVKHAAWAQKRKPVIEWLSAEEFETDPKSVQKLAGYDGLVIPGGFGGRGIEGKMRAIRFVRENGIPYLGLCYGMQLATVEFARNVLGLKDANTEEVYKESPHLVIHTMPEQESLIREKRYGGSMRLGAYPCVLSAGTNARRAYGTKEISERHRHRYEFNNDYREDLKKAGLVISGTSPDGNLVEIVEIKDHPFFVGTQFHPEFKSRPLVPHPLFMAFIRAAAKVDSSRTKLRRSSKGKPAVE</sequence>
<dbReference type="GO" id="GO:0046872">
    <property type="term" value="F:metal ion binding"/>
    <property type="evidence" value="ECO:0007669"/>
    <property type="project" value="UniProtKB-KW"/>
</dbReference>
<feature type="binding site" evidence="11">
    <location>
        <position position="13"/>
    </location>
    <ligand>
        <name>UTP</name>
        <dbReference type="ChEBI" id="CHEBI:46398"/>
    </ligand>
</feature>
<dbReference type="FunFam" id="3.40.50.300:FF:000009">
    <property type="entry name" value="CTP synthase"/>
    <property type="match status" value="1"/>
</dbReference>
<feature type="active site" evidence="11">
    <location>
        <position position="517"/>
    </location>
</feature>
<evidence type="ECO:0000256" key="6">
    <source>
        <dbReference type="ARBA" id="ARBA00022840"/>
    </source>
</evidence>
<feature type="domain" description="CTP synthase N-terminal" evidence="13">
    <location>
        <begin position="3"/>
        <end position="266"/>
    </location>
</feature>
<dbReference type="GO" id="GO:0004359">
    <property type="term" value="F:glutaminase activity"/>
    <property type="evidence" value="ECO:0007669"/>
    <property type="project" value="RHEA"/>
</dbReference>
<dbReference type="GO" id="GO:0042802">
    <property type="term" value="F:identical protein binding"/>
    <property type="evidence" value="ECO:0007669"/>
    <property type="project" value="TreeGrafter"/>
</dbReference>
<evidence type="ECO:0000313" key="15">
    <source>
        <dbReference type="Proteomes" id="UP000230973"/>
    </source>
</evidence>
<comment type="miscellaneous">
    <text evidence="11">CTPSs have evolved a hybrid strategy for distinguishing between UTP and CTP. The overlapping regions of the product feedback inhibitory and substrate sites recognize a common feature in both compounds, the triphosphate moiety. To differentiate isosteric substrate and product pyrimidine rings, an additional pocket far from the expected kinase/ligase catalytic site, specifically recognizes the cytosine and ribose portions of the product inhibitor.</text>
</comment>
<feature type="binding site" evidence="11">
    <location>
        <position position="223"/>
    </location>
    <ligand>
        <name>UTP</name>
        <dbReference type="ChEBI" id="CHEBI:46398"/>
    </ligand>
</feature>
<feature type="binding site" evidence="11">
    <location>
        <position position="359"/>
    </location>
    <ligand>
        <name>L-glutamine</name>
        <dbReference type="ChEBI" id="CHEBI:58359"/>
    </ligand>
</feature>
<evidence type="ECO:0000256" key="4">
    <source>
        <dbReference type="ARBA" id="ARBA00022723"/>
    </source>
</evidence>
<dbReference type="InterPro" id="IPR027417">
    <property type="entry name" value="P-loop_NTPase"/>
</dbReference>
<dbReference type="GO" id="GO:0019856">
    <property type="term" value="P:pyrimidine nucleobase biosynthetic process"/>
    <property type="evidence" value="ECO:0007669"/>
    <property type="project" value="TreeGrafter"/>
</dbReference>
<evidence type="ECO:0000256" key="9">
    <source>
        <dbReference type="ARBA" id="ARBA00022975"/>
    </source>
</evidence>
<dbReference type="InterPro" id="IPR033828">
    <property type="entry name" value="GATase1_CTP_Synthase"/>
</dbReference>
<dbReference type="SUPFAM" id="SSF52317">
    <property type="entry name" value="Class I glutamine amidotransferase-like"/>
    <property type="match status" value="1"/>
</dbReference>
<dbReference type="GO" id="GO:0005524">
    <property type="term" value="F:ATP binding"/>
    <property type="evidence" value="ECO:0007669"/>
    <property type="project" value="UniProtKB-KW"/>
</dbReference>
<feature type="binding site" evidence="11">
    <location>
        <position position="223"/>
    </location>
    <ligand>
        <name>CTP</name>
        <dbReference type="ChEBI" id="CHEBI:37563"/>
        <note>allosteric inhibitor</note>
    </ligand>
</feature>
<feature type="binding site" evidence="11">
    <location>
        <begin position="187"/>
        <end position="192"/>
    </location>
    <ligand>
        <name>UTP</name>
        <dbReference type="ChEBI" id="CHEBI:46398"/>
    </ligand>
</feature>
<feature type="binding site" evidence="11">
    <location>
        <begin position="387"/>
        <end position="390"/>
    </location>
    <ligand>
        <name>L-glutamine</name>
        <dbReference type="ChEBI" id="CHEBI:58359"/>
    </ligand>
</feature>
<reference evidence="15" key="1">
    <citation type="submission" date="2017-09" db="EMBL/GenBank/DDBJ databases">
        <title>Depth-based differentiation of microbial function through sediment-hosted aquifers and enrichment of novel symbionts in the deep terrestrial subsurface.</title>
        <authorList>
            <person name="Probst A.J."/>
            <person name="Ladd B."/>
            <person name="Jarett J.K."/>
            <person name="Geller-Mcgrath D.E."/>
            <person name="Sieber C.M.K."/>
            <person name="Emerson J.B."/>
            <person name="Anantharaman K."/>
            <person name="Thomas B.C."/>
            <person name="Malmstrom R."/>
            <person name="Stieglmeier M."/>
            <person name="Klingl A."/>
            <person name="Woyke T."/>
            <person name="Ryan C.M."/>
            <person name="Banfield J.F."/>
        </authorList>
    </citation>
    <scope>NUCLEOTIDE SEQUENCE [LARGE SCALE GENOMIC DNA]</scope>
</reference>
<dbReference type="InterPro" id="IPR017456">
    <property type="entry name" value="CTP_synthase_N"/>
</dbReference>
<dbReference type="FunFam" id="3.40.50.880:FF:000002">
    <property type="entry name" value="CTP synthase"/>
    <property type="match status" value="1"/>
</dbReference>
<evidence type="ECO:0000256" key="7">
    <source>
        <dbReference type="ARBA" id="ARBA00022842"/>
    </source>
</evidence>
<dbReference type="EC" id="6.3.4.2" evidence="11"/>
<name>A0A2M7Q9Y4_9BACT</name>
<dbReference type="PANTHER" id="PTHR11550:SF0">
    <property type="entry name" value="CTP SYNTHASE-RELATED"/>
    <property type="match status" value="1"/>
</dbReference>
<dbReference type="InterPro" id="IPR004468">
    <property type="entry name" value="CTP_synthase"/>
</dbReference>
<dbReference type="Proteomes" id="UP000230973">
    <property type="component" value="Unassembled WGS sequence"/>
</dbReference>
<dbReference type="Pfam" id="PF06418">
    <property type="entry name" value="CTP_synth_N"/>
    <property type="match status" value="1"/>
</dbReference>
<feature type="binding site" evidence="11">
    <location>
        <position position="241"/>
    </location>
    <ligand>
        <name>ATP</name>
        <dbReference type="ChEBI" id="CHEBI:30616"/>
    </ligand>
</feature>
<evidence type="ECO:0000259" key="12">
    <source>
        <dbReference type="Pfam" id="PF00117"/>
    </source>
</evidence>
<comment type="similarity">
    <text evidence="2 11">Belongs to the CTP synthase family.</text>
</comment>
<comment type="subunit">
    <text evidence="11">Homotetramer.</text>
</comment>
<keyword evidence="7 11" id="KW-0460">Magnesium</keyword>